<evidence type="ECO:0000256" key="2">
    <source>
        <dbReference type="ARBA" id="ARBA00022603"/>
    </source>
</evidence>
<dbReference type="Proteomes" id="UP000078460">
    <property type="component" value="Unassembled WGS sequence"/>
</dbReference>
<dbReference type="PANTHER" id="PTHR43667:SF2">
    <property type="entry name" value="FATTY ACID C-METHYL TRANSFERASE"/>
    <property type="match status" value="1"/>
</dbReference>
<dbReference type="CDD" id="cd02440">
    <property type="entry name" value="AdoMet_MTases"/>
    <property type="match status" value="1"/>
</dbReference>
<comment type="similarity">
    <text evidence="1">Belongs to the CFA/CMAS family.</text>
</comment>
<dbReference type="PANTHER" id="PTHR43667">
    <property type="entry name" value="CYCLOPROPANE-FATTY-ACYL-PHOSPHOLIPID SYNTHASE"/>
    <property type="match status" value="1"/>
</dbReference>
<dbReference type="EMBL" id="LQCK02000001">
    <property type="protein sequence ID" value="KZB96933.1"/>
    <property type="molecule type" value="Genomic_DNA"/>
</dbReference>
<evidence type="ECO:0000256" key="3">
    <source>
        <dbReference type="ARBA" id="ARBA00022679"/>
    </source>
</evidence>
<dbReference type="STRING" id="621456.BJP26_08900"/>
<dbReference type="InterPro" id="IPR029063">
    <property type="entry name" value="SAM-dependent_MTases_sf"/>
</dbReference>
<keyword evidence="2" id="KW-0489">Methyltransferase</keyword>
<organism evidence="6 7">
    <name type="scientific">Sphingomonas melonis TY</name>
    <dbReference type="NCBI Taxonomy" id="621456"/>
    <lineage>
        <taxon>Bacteria</taxon>
        <taxon>Pseudomonadati</taxon>
        <taxon>Pseudomonadota</taxon>
        <taxon>Alphaproteobacteria</taxon>
        <taxon>Sphingomonadales</taxon>
        <taxon>Sphingomonadaceae</taxon>
        <taxon>Sphingomonas</taxon>
    </lineage>
</organism>
<evidence type="ECO:0000313" key="6">
    <source>
        <dbReference type="EMBL" id="KZB96933.1"/>
    </source>
</evidence>
<dbReference type="GO" id="GO:0008610">
    <property type="term" value="P:lipid biosynthetic process"/>
    <property type="evidence" value="ECO:0007669"/>
    <property type="project" value="InterPro"/>
</dbReference>
<keyword evidence="7" id="KW-1185">Reference proteome</keyword>
<dbReference type="GO" id="GO:0032259">
    <property type="term" value="P:methylation"/>
    <property type="evidence" value="ECO:0007669"/>
    <property type="project" value="UniProtKB-KW"/>
</dbReference>
<reference evidence="6" key="1">
    <citation type="submission" date="2016-03" db="EMBL/GenBank/DDBJ databases">
        <title>Sphingomonas melonis TY, whole genome shotgun sequencing.</title>
        <authorList>
            <person name="Wang H."/>
            <person name="Zhu P."/>
        </authorList>
    </citation>
    <scope>NUCLEOTIDE SEQUENCE [LARGE SCALE GENOMIC DNA]</scope>
    <source>
        <strain evidence="6">TY</strain>
    </source>
</reference>
<dbReference type="SUPFAM" id="SSF53335">
    <property type="entry name" value="S-adenosyl-L-methionine-dependent methyltransferases"/>
    <property type="match status" value="1"/>
</dbReference>
<keyword evidence="4" id="KW-0949">S-adenosyl-L-methionine</keyword>
<proteinExistence type="inferred from homology"/>
<evidence type="ECO:0000313" key="7">
    <source>
        <dbReference type="Proteomes" id="UP000078460"/>
    </source>
</evidence>
<evidence type="ECO:0000256" key="1">
    <source>
        <dbReference type="ARBA" id="ARBA00010815"/>
    </source>
</evidence>
<name>A0A154ND16_9SPHN</name>
<dbReference type="KEGG" id="smy:BJP26_08900"/>
<keyword evidence="5" id="KW-0443">Lipid metabolism</keyword>
<dbReference type="InterPro" id="IPR003333">
    <property type="entry name" value="CMAS"/>
</dbReference>
<dbReference type="GO" id="GO:0008168">
    <property type="term" value="F:methyltransferase activity"/>
    <property type="evidence" value="ECO:0007669"/>
    <property type="project" value="UniProtKB-KW"/>
</dbReference>
<dbReference type="AlphaFoldDB" id="A0A154ND16"/>
<protein>
    <submittedName>
        <fullName evidence="6">Cyclopropane-fatty-acyl-phospholipid synthase</fullName>
    </submittedName>
</protein>
<dbReference type="Gene3D" id="3.40.50.150">
    <property type="entry name" value="Vaccinia Virus protein VP39"/>
    <property type="match status" value="1"/>
</dbReference>
<dbReference type="PIRSF" id="PIRSF003085">
    <property type="entry name" value="CMAS"/>
    <property type="match status" value="1"/>
</dbReference>
<comment type="caution">
    <text evidence="6">The sequence shown here is derived from an EMBL/GenBank/DDBJ whole genome shotgun (WGS) entry which is preliminary data.</text>
</comment>
<evidence type="ECO:0000256" key="5">
    <source>
        <dbReference type="ARBA" id="ARBA00023098"/>
    </source>
</evidence>
<keyword evidence="3" id="KW-0808">Transferase</keyword>
<accession>A0A154ND16</accession>
<sequence length="401" mass="44603">MSAPDMPGDTFQQRLFAPAFHRFLDRIDTGLVRGGIEARLPDGTHRLLGGRKPGPVPLVTIHRWRSLVRLATGGSVGWYEAWADGDWSSPDPVPLFDLFMRNRVPLANVARAGGIPKLLLRGWHALRRNDRKGSRRNIADHYDLGNDFYREWLDPSLTYSSGIYGLGDTLAQAQRRKLTAILDRTGTAPGDTILEIGCGWGSFAATASAAGCSVHGLTLSTEQKAEVDARGLPGVTVSLTDYRDVIGTYDAVASIEMVEAVGQAYWPAYCDTLARVLKPGGRAAIQYISIADDVFERYASSVDFIQRYVFPGGMLLSDSRFRALCQARGLAWTDHHAFGLDYAQTLRHWRERFDNADKAGRLPERLDARFRDLWRYYLMYCEGGFRGGGIDVAQVTLVKQR</sequence>
<evidence type="ECO:0000256" key="4">
    <source>
        <dbReference type="ARBA" id="ARBA00022691"/>
    </source>
</evidence>
<gene>
    <name evidence="6" type="ORF">AVM11_01965</name>
</gene>
<dbReference type="InterPro" id="IPR050723">
    <property type="entry name" value="CFA/CMAS"/>
</dbReference>
<dbReference type="Pfam" id="PF02353">
    <property type="entry name" value="CMAS"/>
    <property type="match status" value="1"/>
</dbReference>